<dbReference type="GO" id="GO:0035438">
    <property type="term" value="F:cyclic-di-GMP binding"/>
    <property type="evidence" value="ECO:0007669"/>
    <property type="project" value="InterPro"/>
</dbReference>
<dbReference type="GeneID" id="75188398"/>
<dbReference type="EMBL" id="SUNE01000004">
    <property type="protein sequence ID" value="MDG5899760.1"/>
    <property type="molecule type" value="Genomic_DNA"/>
</dbReference>
<dbReference type="Proteomes" id="UP001187859">
    <property type="component" value="Unassembled WGS sequence"/>
</dbReference>
<dbReference type="RefSeq" id="WP_037419625.1">
    <property type="nucleotide sequence ID" value="NZ_AP025014.1"/>
</dbReference>
<dbReference type="EMBL" id="JAOTLW010000024">
    <property type="protein sequence ID" value="MDI5833614.1"/>
    <property type="molecule type" value="Genomic_DNA"/>
</dbReference>
<organism evidence="2">
    <name type="scientific">Shewanella xiamenensis</name>
    <dbReference type="NCBI Taxonomy" id="332186"/>
    <lineage>
        <taxon>Bacteria</taxon>
        <taxon>Pseudomonadati</taxon>
        <taxon>Pseudomonadota</taxon>
        <taxon>Gammaproteobacteria</taxon>
        <taxon>Alteromonadales</taxon>
        <taxon>Shewanellaceae</taxon>
        <taxon>Shewanella</taxon>
    </lineage>
</organism>
<reference evidence="2" key="2">
    <citation type="submission" date="2019-04" db="EMBL/GenBank/DDBJ databases">
        <authorList>
            <person name="Zou H."/>
        </authorList>
    </citation>
    <scope>NUCLEOTIDE SEQUENCE</scope>
    <source>
        <strain evidence="2">2015oxa</strain>
    </source>
</reference>
<accession>A0A073KNJ9</accession>
<dbReference type="InterPro" id="IPR009875">
    <property type="entry name" value="PilZ_domain"/>
</dbReference>
<dbReference type="Pfam" id="PF07238">
    <property type="entry name" value="PilZ"/>
    <property type="match status" value="1"/>
</dbReference>
<name>A0A073KNJ9_9GAMM</name>
<dbReference type="OrthoDB" id="6267373at2"/>
<protein>
    <submittedName>
        <fullName evidence="2">PilZ domain-containing protein</fullName>
    </submittedName>
</protein>
<evidence type="ECO:0000259" key="1">
    <source>
        <dbReference type="Pfam" id="PF07238"/>
    </source>
</evidence>
<reference evidence="4" key="4">
    <citation type="submission" date="2023-05" db="EMBL/GenBank/DDBJ databases">
        <title>Colonisation of extended spectrum b-lactamase- and carbapenemase-producing bacteria on hospital surfaces from low- and middle-income countries.</title>
        <authorList>
            <person name="Nieto-Rosado M."/>
            <person name="Sands K."/>
            <person name="Iregbu K."/>
            <person name="Zahra R."/>
            <person name="Mazarati J.B."/>
            <person name="Mehtar S."/>
            <person name="Barnards-Group B."/>
            <person name="Walsh T.R."/>
        </authorList>
    </citation>
    <scope>NUCLEOTIDE SEQUENCE</scope>
    <source>
        <strain evidence="4">PP-E493</strain>
    </source>
</reference>
<reference evidence="3 5" key="3">
    <citation type="submission" date="2022-09" db="EMBL/GenBank/DDBJ databases">
        <title>The outer-membrane cytochrome OmcA is essential for infection of Shewanella oneidensis by a zebrafish-associated bacteriophage.</title>
        <authorList>
            <person name="Grenfell A.W."/>
            <person name="Intile P."/>
            <person name="Mcfarlane J."/>
            <person name="Leung D."/>
            <person name="Abdalla K."/>
            <person name="Wold M."/>
            <person name="Kees E."/>
            <person name="Gralnick J."/>
        </authorList>
    </citation>
    <scope>NUCLEOTIDE SEQUENCE [LARGE SCALE GENOMIC DNA]</scope>
    <source>
        <strain evidence="3 5">NF-5</strain>
    </source>
</reference>
<feature type="domain" description="PilZ" evidence="1">
    <location>
        <begin position="12"/>
        <end position="98"/>
    </location>
</feature>
<dbReference type="EMBL" id="JASGOQ010000001">
    <property type="protein sequence ID" value="MDV5390614.1"/>
    <property type="molecule type" value="Genomic_DNA"/>
</dbReference>
<sequence>MGEHPVGFEEKRSSLRVDMEAERVLLHWTDKNGVEHTDEGVCIDLARRGILFDYKNPFELGELVNVTFNPETSRQNSVKGQVCRCSKRHDQSYHVAMQLL</sequence>
<comment type="caution">
    <text evidence="2">The sequence shown here is derived from an EMBL/GenBank/DDBJ whole genome shotgun (WGS) entry which is preliminary data.</text>
</comment>
<gene>
    <name evidence="2" type="ORF">E2650_07600</name>
    <name evidence="3" type="ORF">ODY93_18690</name>
    <name evidence="4" type="ORF">QM089_10185</name>
</gene>
<dbReference type="Proteomes" id="UP001152518">
    <property type="component" value="Unassembled WGS sequence"/>
</dbReference>
<evidence type="ECO:0000313" key="4">
    <source>
        <dbReference type="EMBL" id="MDV5390614.1"/>
    </source>
</evidence>
<keyword evidence="5" id="KW-1185">Reference proteome</keyword>
<evidence type="ECO:0000313" key="3">
    <source>
        <dbReference type="EMBL" id="MDI5833614.1"/>
    </source>
</evidence>
<proteinExistence type="predicted"/>
<dbReference type="Proteomes" id="UP001159075">
    <property type="component" value="Unassembled WGS sequence"/>
</dbReference>
<evidence type="ECO:0000313" key="5">
    <source>
        <dbReference type="Proteomes" id="UP001159075"/>
    </source>
</evidence>
<dbReference type="AlphaFoldDB" id="A0A073KNJ9"/>
<evidence type="ECO:0000313" key="2">
    <source>
        <dbReference type="EMBL" id="MDG5899760.1"/>
    </source>
</evidence>
<reference evidence="2" key="1">
    <citation type="journal article" date="2019" name="Int J Environ Res Public Health">
        <title>Characterization of Chromosome-Mediated BlaOXA-894 in Shewanella xiamenensis Isolated from Pig Wastewater.</title>
        <authorList>
            <person name="Zou H."/>
            <person name="Zhou Z."/>
            <person name="Xia H."/>
            <person name="Zhao Q."/>
            <person name="Li X."/>
        </authorList>
    </citation>
    <scope>NUCLEOTIDE SEQUENCE</scope>
    <source>
        <strain evidence="2">2015oxa</strain>
    </source>
</reference>